<dbReference type="Pfam" id="PF08387">
    <property type="entry name" value="FBD"/>
    <property type="match status" value="1"/>
</dbReference>
<evidence type="ECO:0000313" key="3">
    <source>
        <dbReference type="Proteomes" id="UP001177140"/>
    </source>
</evidence>
<sequence length="111" mass="12816">IHSNKPSLFPFCDEINFDSRSQEDYLDLELPLPCVLKHLKFVKIEGLRGSVNELKFIEILLKSSMVLEKVVLFSYSIKKDPPAERRMLKLHEILLTFPKASTCTIILDPSR</sequence>
<evidence type="ECO:0000259" key="1">
    <source>
        <dbReference type="SMART" id="SM00579"/>
    </source>
</evidence>
<dbReference type="AlphaFoldDB" id="A0AA41SPB0"/>
<gene>
    <name evidence="2" type="ORF">MKW94_017128</name>
</gene>
<feature type="non-terminal residue" evidence="2">
    <location>
        <position position="1"/>
    </location>
</feature>
<feature type="domain" description="FBD" evidence="1">
    <location>
        <begin position="33"/>
        <end position="108"/>
    </location>
</feature>
<dbReference type="SMART" id="SM00579">
    <property type="entry name" value="FBD"/>
    <property type="match status" value="1"/>
</dbReference>
<comment type="caution">
    <text evidence="2">The sequence shown here is derived from an EMBL/GenBank/DDBJ whole genome shotgun (WGS) entry which is preliminary data.</text>
</comment>
<dbReference type="Proteomes" id="UP001177140">
    <property type="component" value="Unassembled WGS sequence"/>
</dbReference>
<evidence type="ECO:0000313" key="2">
    <source>
        <dbReference type="EMBL" id="MCL7037538.1"/>
    </source>
</evidence>
<reference evidence="2" key="1">
    <citation type="submission" date="2022-03" db="EMBL/GenBank/DDBJ databases">
        <title>A functionally conserved STORR gene fusion in Papaver species that diverged 16.8 million years ago.</title>
        <authorList>
            <person name="Catania T."/>
        </authorList>
    </citation>
    <scope>NUCLEOTIDE SEQUENCE</scope>
    <source>
        <strain evidence="2">S-191538</strain>
    </source>
</reference>
<keyword evidence="3" id="KW-1185">Reference proteome</keyword>
<name>A0AA41SPB0_PAPNU</name>
<organism evidence="2 3">
    <name type="scientific">Papaver nudicaule</name>
    <name type="common">Iceland poppy</name>
    <dbReference type="NCBI Taxonomy" id="74823"/>
    <lineage>
        <taxon>Eukaryota</taxon>
        <taxon>Viridiplantae</taxon>
        <taxon>Streptophyta</taxon>
        <taxon>Embryophyta</taxon>
        <taxon>Tracheophyta</taxon>
        <taxon>Spermatophyta</taxon>
        <taxon>Magnoliopsida</taxon>
        <taxon>Ranunculales</taxon>
        <taxon>Papaveraceae</taxon>
        <taxon>Papaveroideae</taxon>
        <taxon>Papaver</taxon>
    </lineage>
</organism>
<dbReference type="InterPro" id="IPR006566">
    <property type="entry name" value="FBD"/>
</dbReference>
<proteinExistence type="predicted"/>
<dbReference type="EMBL" id="JAJJMA010180160">
    <property type="protein sequence ID" value="MCL7037538.1"/>
    <property type="molecule type" value="Genomic_DNA"/>
</dbReference>
<protein>
    <recommendedName>
        <fullName evidence="1">FBD domain-containing protein</fullName>
    </recommendedName>
</protein>
<accession>A0AA41SPB0</accession>